<dbReference type="RefSeq" id="WP_189035871.1">
    <property type="nucleotide sequence ID" value="NZ_BMMP01000003.1"/>
</dbReference>
<dbReference type="PANTHER" id="PTHR31438">
    <property type="entry name" value="LYSINE N-ACYLTRANSFERASE C17G9.06C-RELATED"/>
    <property type="match status" value="1"/>
</dbReference>
<dbReference type="Gene3D" id="3.40.630.30">
    <property type="match status" value="1"/>
</dbReference>
<name>A0ABQ2LYC8_9ACTN</name>
<dbReference type="Proteomes" id="UP000631535">
    <property type="component" value="Unassembled WGS sequence"/>
</dbReference>
<protein>
    <recommendedName>
        <fullName evidence="3">Lysine N-acyltransferase MbtK</fullName>
    </recommendedName>
    <alternativeName>
        <fullName evidence="4">Mycobactin synthase protein K</fullName>
    </alternativeName>
</protein>
<evidence type="ECO:0000259" key="6">
    <source>
        <dbReference type="SMART" id="SM01006"/>
    </source>
</evidence>
<comment type="function">
    <text evidence="1">Acyltransferase required for the direct transfer of medium- to long-chain fatty acyl moieties from a carrier protein (MbtL) on to the epsilon-amino group of lysine residue in the mycobactin core.</text>
</comment>
<evidence type="ECO:0000256" key="4">
    <source>
        <dbReference type="ARBA" id="ARBA00031122"/>
    </source>
</evidence>
<proteinExistence type="predicted"/>
<evidence type="ECO:0000256" key="5">
    <source>
        <dbReference type="SAM" id="MobiDB-lite"/>
    </source>
</evidence>
<evidence type="ECO:0000313" key="7">
    <source>
        <dbReference type="EMBL" id="GGO44507.1"/>
    </source>
</evidence>
<feature type="domain" description="Acyltransferase MbtK/IucB-like conserved" evidence="6">
    <location>
        <begin position="35"/>
        <end position="82"/>
    </location>
</feature>
<dbReference type="SMART" id="SM01006">
    <property type="entry name" value="AlcB"/>
    <property type="match status" value="1"/>
</dbReference>
<organism evidence="7 8">
    <name type="scientific">Streptomyces daqingensis</name>
    <dbReference type="NCBI Taxonomy" id="1472640"/>
    <lineage>
        <taxon>Bacteria</taxon>
        <taxon>Bacillati</taxon>
        <taxon>Actinomycetota</taxon>
        <taxon>Actinomycetes</taxon>
        <taxon>Kitasatosporales</taxon>
        <taxon>Streptomycetaceae</taxon>
        <taxon>Streptomyces</taxon>
    </lineage>
</organism>
<comment type="pathway">
    <text evidence="2">Siderophore biosynthesis; mycobactin biosynthesis.</text>
</comment>
<comment type="caution">
    <text evidence="7">The sequence shown here is derived from an EMBL/GenBank/DDBJ whole genome shotgun (WGS) entry which is preliminary data.</text>
</comment>
<dbReference type="InterPro" id="IPR016181">
    <property type="entry name" value="Acyl_CoA_acyltransferase"/>
</dbReference>
<dbReference type="InterPro" id="IPR019432">
    <property type="entry name" value="Acyltransferase_MbtK/IucB-like"/>
</dbReference>
<keyword evidence="8" id="KW-1185">Reference proteome</keyword>
<sequence length="210" mass="23320">MSTRTGDKAGGTQSPHDRPLVHTRKDPELGEFALTFVDPAADAPLLHRWVTHPKSAFYLLQDAELPDVEREFTDIAASEHHDAFLGLHEGEPRFLMERYDPAHVELKGLYEARPGDVGMHFLCAPTDTPVHGFTLAVITTVMDMLFADPATERVVVEPDVRNTAVHALNEAVGFRVERTLAKPEKNAYLSMCTRDQFKAACEARGGKTSR</sequence>
<evidence type="ECO:0000256" key="2">
    <source>
        <dbReference type="ARBA" id="ARBA00005102"/>
    </source>
</evidence>
<evidence type="ECO:0000313" key="8">
    <source>
        <dbReference type="Proteomes" id="UP000631535"/>
    </source>
</evidence>
<reference evidence="8" key="1">
    <citation type="journal article" date="2019" name="Int. J. Syst. Evol. Microbiol.">
        <title>The Global Catalogue of Microorganisms (GCM) 10K type strain sequencing project: providing services to taxonomists for standard genome sequencing and annotation.</title>
        <authorList>
            <consortium name="The Broad Institute Genomics Platform"/>
            <consortium name="The Broad Institute Genome Sequencing Center for Infectious Disease"/>
            <person name="Wu L."/>
            <person name="Ma J."/>
        </authorList>
    </citation>
    <scope>NUCLEOTIDE SEQUENCE [LARGE SCALE GENOMIC DNA]</scope>
    <source>
        <strain evidence="8">CGMCC 4.7178</strain>
    </source>
</reference>
<dbReference type="PANTHER" id="PTHR31438:SF1">
    <property type="entry name" value="LYSINE N-ACYLTRANSFERASE C17G9.06C-RELATED"/>
    <property type="match status" value="1"/>
</dbReference>
<accession>A0ABQ2LYC8</accession>
<dbReference type="EMBL" id="BMMP01000003">
    <property type="protein sequence ID" value="GGO44507.1"/>
    <property type="molecule type" value="Genomic_DNA"/>
</dbReference>
<feature type="region of interest" description="Disordered" evidence="5">
    <location>
        <begin position="1"/>
        <end position="23"/>
    </location>
</feature>
<evidence type="ECO:0000256" key="3">
    <source>
        <dbReference type="ARBA" id="ARBA00020586"/>
    </source>
</evidence>
<dbReference type="SUPFAM" id="SSF55729">
    <property type="entry name" value="Acyl-CoA N-acyltransferases (Nat)"/>
    <property type="match status" value="1"/>
</dbReference>
<gene>
    <name evidence="7" type="ORF">GCM10012287_10210</name>
</gene>
<dbReference type="Pfam" id="PF13523">
    <property type="entry name" value="Acetyltransf_8"/>
    <property type="match status" value="1"/>
</dbReference>
<evidence type="ECO:0000256" key="1">
    <source>
        <dbReference type="ARBA" id="ARBA00003818"/>
    </source>
</evidence>